<sequence>MKRKYVYLRVLQQYTSCGWEDVDCFDVNNSTVRERKQSMKAHKENQPQYALRFVNRRELA</sequence>
<reference evidence="1 2" key="1">
    <citation type="submission" date="2018-08" db="EMBL/GenBank/DDBJ databases">
        <title>Complete genome sequence of five Acinetobacter baumannii phages from Abidjan, Cote d'Ivoire.</title>
        <authorList>
            <person name="Essoh C."/>
            <person name="Vernadet J.-P."/>
            <person name="Vergnaud G."/>
            <person name="Resch G."/>
            <person name="Pourcel C."/>
        </authorList>
    </citation>
    <scope>NUCLEOTIDE SEQUENCE [LARGE SCALE GENOMIC DNA]</scope>
</reference>
<evidence type="ECO:0000313" key="1">
    <source>
        <dbReference type="EMBL" id="AYD85833.1"/>
    </source>
</evidence>
<accession>A0A386KMW4</accession>
<keyword evidence="2" id="KW-1185">Reference proteome</keyword>
<evidence type="ECO:0000313" key="2">
    <source>
        <dbReference type="Proteomes" id="UP000280659"/>
    </source>
</evidence>
<dbReference type="Proteomes" id="UP000280659">
    <property type="component" value="Segment"/>
</dbReference>
<name>A0A386KMW4_9CAUD</name>
<proteinExistence type="predicted"/>
<protein>
    <submittedName>
        <fullName evidence="1">Uncharacterized protein</fullName>
    </submittedName>
</protein>
<gene>
    <name evidence="1" type="ORF">Aci022_165</name>
</gene>
<dbReference type="EMBL" id="MH800199">
    <property type="protein sequence ID" value="AYD85833.1"/>
    <property type="molecule type" value="Genomic_DNA"/>
</dbReference>
<organism evidence="1 2">
    <name type="scientific">Acinetobacter phage vB_AbaM_B09_Aci02-2</name>
    <dbReference type="NCBI Taxonomy" id="2315467"/>
    <lineage>
        <taxon>Viruses</taxon>
        <taxon>Duplodnaviria</taxon>
        <taxon>Heunggongvirae</taxon>
        <taxon>Uroviricota</taxon>
        <taxon>Caudoviricetes</taxon>
        <taxon>Saclayvirus</taxon>
        <taxon>Saclayvirus Aci022</taxon>
    </lineage>
</organism>